<evidence type="ECO:0000313" key="3">
    <source>
        <dbReference type="Proteomes" id="UP001195914"/>
    </source>
</evidence>
<proteinExistence type="predicted"/>
<comment type="caution">
    <text evidence="2">The sequence shown here is derived from an EMBL/GenBank/DDBJ whole genome shotgun (WGS) entry which is preliminary data.</text>
</comment>
<protein>
    <submittedName>
        <fullName evidence="2">Uncharacterized protein</fullName>
    </submittedName>
</protein>
<dbReference type="EMBL" id="JAHBMH010000033">
    <property type="protein sequence ID" value="KAK1937455.1"/>
    <property type="molecule type" value="Genomic_DNA"/>
</dbReference>
<evidence type="ECO:0000256" key="1">
    <source>
        <dbReference type="SAM" id="MobiDB-lite"/>
    </source>
</evidence>
<organism evidence="2 3">
    <name type="scientific">Babesia divergens</name>
    <dbReference type="NCBI Taxonomy" id="32595"/>
    <lineage>
        <taxon>Eukaryota</taxon>
        <taxon>Sar</taxon>
        <taxon>Alveolata</taxon>
        <taxon>Apicomplexa</taxon>
        <taxon>Aconoidasida</taxon>
        <taxon>Piroplasmida</taxon>
        <taxon>Babesiidae</taxon>
        <taxon>Babesia</taxon>
    </lineage>
</organism>
<reference evidence="2" key="2">
    <citation type="submission" date="2021-05" db="EMBL/GenBank/DDBJ databases">
        <authorList>
            <person name="Pain A."/>
        </authorList>
    </citation>
    <scope>NUCLEOTIDE SEQUENCE</scope>
    <source>
        <strain evidence="2">1802A</strain>
    </source>
</reference>
<feature type="compositionally biased region" description="Polar residues" evidence="1">
    <location>
        <begin position="1296"/>
        <end position="1307"/>
    </location>
</feature>
<accession>A0AAD9GFI9</accession>
<name>A0AAD9GFI9_BABDI</name>
<gene>
    <name evidence="2" type="ORF">X943_001983</name>
</gene>
<feature type="region of interest" description="Disordered" evidence="1">
    <location>
        <begin position="1288"/>
        <end position="1307"/>
    </location>
</feature>
<dbReference type="Proteomes" id="UP001195914">
    <property type="component" value="Unassembled WGS sequence"/>
</dbReference>
<evidence type="ECO:0000313" key="2">
    <source>
        <dbReference type="EMBL" id="KAK1937455.1"/>
    </source>
</evidence>
<reference evidence="2" key="1">
    <citation type="journal article" date="2014" name="Nucleic Acids Res.">
        <title>The evolutionary dynamics of variant antigen genes in Babesia reveal a history of genomic innovation underlying host-parasite interaction.</title>
        <authorList>
            <person name="Jackson A.P."/>
            <person name="Otto T.D."/>
            <person name="Darby A."/>
            <person name="Ramaprasad A."/>
            <person name="Xia D."/>
            <person name="Echaide I.E."/>
            <person name="Farber M."/>
            <person name="Gahlot S."/>
            <person name="Gamble J."/>
            <person name="Gupta D."/>
            <person name="Gupta Y."/>
            <person name="Jackson L."/>
            <person name="Malandrin L."/>
            <person name="Malas T.B."/>
            <person name="Moussa E."/>
            <person name="Nair M."/>
            <person name="Reid A.J."/>
            <person name="Sanders M."/>
            <person name="Sharma J."/>
            <person name="Tracey A."/>
            <person name="Quail M.A."/>
            <person name="Weir W."/>
            <person name="Wastling J.M."/>
            <person name="Hall N."/>
            <person name="Willadsen P."/>
            <person name="Lingelbach K."/>
            <person name="Shiels B."/>
            <person name="Tait A."/>
            <person name="Berriman M."/>
            <person name="Allred D.R."/>
            <person name="Pain A."/>
        </authorList>
    </citation>
    <scope>NUCLEOTIDE SEQUENCE</scope>
    <source>
        <strain evidence="2">1802A</strain>
    </source>
</reference>
<sequence length="1590" mass="176896">MVGMPPRVFGYNGLHDLPGQVELIDTGISSETEPESDASDVAFPSKPQALQERVTTPMRVALDRYAVTKDEVMQHLCDQWAQLLSSNNVNTALERLYEGNSLIGIKRRWLSNYECALLFRHLACQAGGDVELLQRIFVFNLHWWFCSKFDVHLSQFPHLGTFLLSVIACFCAGNEVMLSNATLGLLSTIWARGNLTLHLLFRHDTIGDLFDDVMVPMPDTSGKGRSIEADSCNTLLLRILPILKQKHVEPDNEALCVKVVRFIEGVSVAATGQRFDEGFHNSNMEAEPEYVDYDIKALLDGVWQGVLQCNVGYGASKQTCSCRHRLGKLLVDVVSQILTLDRHLFNQDVKAMCDLLVRRLIGYFAKWVMAKSGNGCLSSSMLGQTAQLLLHEYAAEQALATIGEYIEYCGVLDFRLQRSFKEESDNEADTQHLPEGIIAPDRFIVESFGRLYTSLVGSDYHLYQIHLDIIAGAMMLIENDHLIGDVMFDEGYNSHYMAFHLSNTMHGGSVMAKITRVRHTYRWLSVCTNWGTCPVVQGVSTDGHSQGALHDRADYKSLQDFSFGLDDEPDGAGLCACFGLLHRELCKAAGLSLRDVILIPSLAYNGNFDETRTGVKFSMSRNRALHMLQQLCDYMLQVQTSVGNIPVTTVLPDCTHPTSVLVYSFVAVASLMEYSIFVCHDDKHPGIVRLCAFLDSERTLSLGGSKDPIIYDTSVNVLLRLLHYEIGTDAALALEYGNAELWIYRTLLVHCIHDALTKPTHDVFSIDFSSCSRVDFDVFMRRLMRLIFFRVHHLLLERPKFEAFMRMRVVYYHVNKSLDDDEFLEEIDSGYLNIGEELDTADADSNGEFDGEIDYRIFGFLEFSEDHSLNHSIIKNHVKCEAHAFDSAVSVGNNAAPTPDCGDNDMTMLFFESVFALCGQLRFCVDKSQLFQHNKVDKVLYQMFLHICHADNNISNQRRYESSVLDNVKRVYETTEYGEVLKRSGHLQTLGFGSEDGSNLVTLRLNEDTCGERPMNSCYINLDLLFLSRRKFTKRVYYDLSRMIIESLVRWLSPQSAACALCRWASSIPIDSTSRIKSQKHATAQAIVTMLSLSMLCHMAHASASDLSVTTLEPLVSAANVCFVNLKVSINCRVFSEDAFEIEDDVLDGDHVSPNVKGEPMGETAGGTADVLKVRVKHEYPSESDVFSMTRKNGIDTFEGAGNTRPYVPGELQVWKQRKLREHRARQHQLNRMKRELRRKLLVASVHLLQVCVVFVHILGYVVLRTADHILDPANGFVAAGGNTNGGSEYHHNDTGDNIDNNEQACSPSHSVQLSATSTGSTLISSDRIAAEDIPSGALSSHADGLDETLERVGAQGCPAPRLIRASAISEPAMGPPLTESDAPSHTCGRRAVMSESFADDIETLQVGDVNRSVEPVEHQLQLSGDPKLRVKVASLLQFIKLSCNALDSLFCACSSVSCNCLTEDLDVTIYDNDTLLTAGEEELGLLLHEISFLKEEINSHLGPLLSLHREAVADNAACVGSDAPSDQSQDAGSDSEGDDDLASFLDFETDSYLGMVTSKDSSKLKSTAARLKDIELRCEWNCLIKSYLS</sequence>
<keyword evidence="3" id="KW-1185">Reference proteome</keyword>